<accession>A0ABT4LAH8</accession>
<keyword evidence="2" id="KW-1185">Reference proteome</keyword>
<dbReference type="EMBL" id="JAPWGM010000004">
    <property type="protein sequence ID" value="MCZ4244918.1"/>
    <property type="molecule type" value="Genomic_DNA"/>
</dbReference>
<protein>
    <recommendedName>
        <fullName evidence="3">HTH cro/C1-type domain-containing protein</fullName>
    </recommendedName>
</protein>
<dbReference type="SUPFAM" id="SSF47413">
    <property type="entry name" value="lambda repressor-like DNA-binding domains"/>
    <property type="match status" value="1"/>
</dbReference>
<comment type="caution">
    <text evidence="1">The sequence shown here is derived from an EMBL/GenBank/DDBJ whole genome shotgun (WGS) entry which is preliminary data.</text>
</comment>
<gene>
    <name evidence="1" type="ORF">O0955_12975</name>
</gene>
<evidence type="ECO:0008006" key="3">
    <source>
        <dbReference type="Google" id="ProtNLM"/>
    </source>
</evidence>
<proteinExistence type="predicted"/>
<dbReference type="InterPro" id="IPR010982">
    <property type="entry name" value="Lambda_DNA-bd_dom_sf"/>
</dbReference>
<dbReference type="Gene3D" id="1.10.260.40">
    <property type="entry name" value="lambda repressor-like DNA-binding domains"/>
    <property type="match status" value="1"/>
</dbReference>
<organism evidence="1 2">
    <name type="scientific">Pedobacter punctiformis</name>
    <dbReference type="NCBI Taxonomy" id="3004097"/>
    <lineage>
        <taxon>Bacteria</taxon>
        <taxon>Pseudomonadati</taxon>
        <taxon>Bacteroidota</taxon>
        <taxon>Sphingobacteriia</taxon>
        <taxon>Sphingobacteriales</taxon>
        <taxon>Sphingobacteriaceae</taxon>
        <taxon>Pedobacter</taxon>
    </lineage>
</organism>
<name>A0ABT4LAH8_9SPHI</name>
<evidence type="ECO:0000313" key="1">
    <source>
        <dbReference type="EMBL" id="MCZ4244918.1"/>
    </source>
</evidence>
<dbReference type="Proteomes" id="UP001144347">
    <property type="component" value="Unassembled WGS sequence"/>
</dbReference>
<dbReference type="RefSeq" id="WP_269427971.1">
    <property type="nucleotide sequence ID" value="NZ_JAPWGM010000004.1"/>
</dbReference>
<evidence type="ECO:0000313" key="2">
    <source>
        <dbReference type="Proteomes" id="UP001144347"/>
    </source>
</evidence>
<sequence length="130" mass="15084">MKNDLATAKRLREFRKEFVDNNVDNAGPMLNISKAKLNRMENGENAIDVNVVKILKTKYNLNQAWLFDNKGNKQIKDISKKTSLTTSIELGDRLDSMKTEILILTKNLNRAWEIIERHEKTIDRLEKALK</sequence>
<reference evidence="1" key="1">
    <citation type="submission" date="2022-12" db="EMBL/GenBank/DDBJ databases">
        <title>Genome sequence of HCMS5-2.</title>
        <authorList>
            <person name="Woo H."/>
        </authorList>
    </citation>
    <scope>NUCLEOTIDE SEQUENCE</scope>
    <source>
        <strain evidence="1">HCMS5-2</strain>
    </source>
</reference>